<gene>
    <name evidence="1" type="ORF">ATO8_04456</name>
</gene>
<accession>W4HQ35</accession>
<comment type="caution">
    <text evidence="1">The sequence shown here is derived from an EMBL/GenBank/DDBJ whole genome shotgun (WGS) entry which is preliminary data.</text>
</comment>
<dbReference type="Gene3D" id="3.40.50.300">
    <property type="entry name" value="P-loop containing nucleotide triphosphate hydrolases"/>
    <property type="match status" value="1"/>
</dbReference>
<dbReference type="AlphaFoldDB" id="W4HQ35"/>
<sequence length="167" mass="18099">MPALISFAGLPGTGKSTVGRHLAAATGAAFLRVDEIEAVMRARDPGREIADESYRIAAALAVSNLRLGNSAIIDCVNPWPLTRDIFSDAARQAGARFLGVELRCDDRSQHRRRVEGRVLDIPGGFKPTWAEVQERDYVTWTDAAVRIDTAACDPDAAVRVILKALAE</sequence>
<protein>
    <recommendedName>
        <fullName evidence="3">Kinase</fullName>
    </recommendedName>
</protein>
<evidence type="ECO:0008006" key="3">
    <source>
        <dbReference type="Google" id="ProtNLM"/>
    </source>
</evidence>
<name>W4HQ35_9RHOB</name>
<dbReference type="EMBL" id="AQQW01000002">
    <property type="protein sequence ID" value="ETW14115.1"/>
    <property type="molecule type" value="Genomic_DNA"/>
</dbReference>
<dbReference type="Pfam" id="PF13671">
    <property type="entry name" value="AAA_33"/>
    <property type="match status" value="1"/>
</dbReference>
<dbReference type="RefSeq" id="WP_043842368.1">
    <property type="nucleotide sequence ID" value="NZ_AQQW01000002.1"/>
</dbReference>
<proteinExistence type="predicted"/>
<reference evidence="1 2" key="1">
    <citation type="journal article" date="2014" name="Antonie Van Leeuwenhoek">
        <title>Roseivivax atlanticus sp. nov., isolated from surface seawater of the Atlantic Ocean.</title>
        <authorList>
            <person name="Li G."/>
            <person name="Lai Q."/>
            <person name="Liu X."/>
            <person name="Sun F."/>
            <person name="Shao Z."/>
        </authorList>
    </citation>
    <scope>NUCLEOTIDE SEQUENCE [LARGE SCALE GENOMIC DNA]</scope>
    <source>
        <strain evidence="1 2">22II-s10s</strain>
    </source>
</reference>
<dbReference type="Proteomes" id="UP000019063">
    <property type="component" value="Unassembled WGS sequence"/>
</dbReference>
<evidence type="ECO:0000313" key="2">
    <source>
        <dbReference type="Proteomes" id="UP000019063"/>
    </source>
</evidence>
<dbReference type="PANTHER" id="PTHR37807">
    <property type="entry name" value="OS07G0160300 PROTEIN"/>
    <property type="match status" value="1"/>
</dbReference>
<evidence type="ECO:0000313" key="1">
    <source>
        <dbReference type="EMBL" id="ETW14115.1"/>
    </source>
</evidence>
<dbReference type="SUPFAM" id="SSF52540">
    <property type="entry name" value="P-loop containing nucleoside triphosphate hydrolases"/>
    <property type="match status" value="1"/>
</dbReference>
<dbReference type="eggNOG" id="COG0645">
    <property type="taxonomic scope" value="Bacteria"/>
</dbReference>
<dbReference type="InterPro" id="IPR027417">
    <property type="entry name" value="P-loop_NTPase"/>
</dbReference>
<dbReference type="STRING" id="1379903.ATO8_04456"/>
<keyword evidence="2" id="KW-1185">Reference proteome</keyword>
<dbReference type="PANTHER" id="PTHR37807:SF3">
    <property type="entry name" value="OS07G0160300 PROTEIN"/>
    <property type="match status" value="1"/>
</dbReference>
<organism evidence="1 2">
    <name type="scientific">Roseivivax marinus</name>
    <dbReference type="NCBI Taxonomy" id="1379903"/>
    <lineage>
        <taxon>Bacteria</taxon>
        <taxon>Pseudomonadati</taxon>
        <taxon>Pseudomonadota</taxon>
        <taxon>Alphaproteobacteria</taxon>
        <taxon>Rhodobacterales</taxon>
        <taxon>Roseobacteraceae</taxon>
        <taxon>Roseivivax</taxon>
    </lineage>
</organism>